<proteinExistence type="predicted"/>
<dbReference type="EMBL" id="AMZH03017454">
    <property type="protein sequence ID" value="RRT42985.1"/>
    <property type="molecule type" value="Genomic_DNA"/>
</dbReference>
<sequence>MPTIAVALLLLSTAAILSYRFQSAFTIAFLSSFIAADHPCYRPSLPLISRRLPLFPATAASSYASSPWPIAYNRTLLIFFPLPQPYLPQPTL</sequence>
<comment type="caution">
    <text evidence="2">The sequence shown here is derived from an EMBL/GenBank/DDBJ whole genome shotgun (WGS) entry which is preliminary data.</text>
</comment>
<organism evidence="2 3">
    <name type="scientific">Ensete ventricosum</name>
    <name type="common">Abyssinian banana</name>
    <name type="synonym">Musa ensete</name>
    <dbReference type="NCBI Taxonomy" id="4639"/>
    <lineage>
        <taxon>Eukaryota</taxon>
        <taxon>Viridiplantae</taxon>
        <taxon>Streptophyta</taxon>
        <taxon>Embryophyta</taxon>
        <taxon>Tracheophyta</taxon>
        <taxon>Spermatophyta</taxon>
        <taxon>Magnoliopsida</taxon>
        <taxon>Liliopsida</taxon>
        <taxon>Zingiberales</taxon>
        <taxon>Musaceae</taxon>
        <taxon>Ensete</taxon>
    </lineage>
</organism>
<dbReference type="AlphaFoldDB" id="A0A426XU02"/>
<protein>
    <recommendedName>
        <fullName evidence="4">Secreted protein</fullName>
    </recommendedName>
</protein>
<gene>
    <name evidence="2" type="ORF">B296_00020456</name>
</gene>
<feature type="signal peptide" evidence="1">
    <location>
        <begin position="1"/>
        <end position="18"/>
    </location>
</feature>
<keyword evidence="1" id="KW-0732">Signal</keyword>
<feature type="chain" id="PRO_5019587363" description="Secreted protein" evidence="1">
    <location>
        <begin position="19"/>
        <end position="92"/>
    </location>
</feature>
<name>A0A426XU02_ENSVE</name>
<reference evidence="2 3" key="1">
    <citation type="journal article" date="2014" name="Agronomy (Basel)">
        <title>A Draft Genome Sequence for Ensete ventricosum, the Drought-Tolerant Tree Against Hunger.</title>
        <authorList>
            <person name="Harrison J."/>
            <person name="Moore K.A."/>
            <person name="Paszkiewicz K."/>
            <person name="Jones T."/>
            <person name="Grant M."/>
            <person name="Ambacheew D."/>
            <person name="Muzemil S."/>
            <person name="Studholme D.J."/>
        </authorList>
    </citation>
    <scope>NUCLEOTIDE SEQUENCE [LARGE SCALE GENOMIC DNA]</scope>
</reference>
<dbReference type="Proteomes" id="UP000287651">
    <property type="component" value="Unassembled WGS sequence"/>
</dbReference>
<evidence type="ECO:0000313" key="2">
    <source>
        <dbReference type="EMBL" id="RRT42985.1"/>
    </source>
</evidence>
<evidence type="ECO:0008006" key="4">
    <source>
        <dbReference type="Google" id="ProtNLM"/>
    </source>
</evidence>
<evidence type="ECO:0000256" key="1">
    <source>
        <dbReference type="SAM" id="SignalP"/>
    </source>
</evidence>
<accession>A0A426XU02</accession>
<evidence type="ECO:0000313" key="3">
    <source>
        <dbReference type="Proteomes" id="UP000287651"/>
    </source>
</evidence>